<dbReference type="InterPro" id="IPR042178">
    <property type="entry name" value="Serpin_sf_1"/>
</dbReference>
<evidence type="ECO:0000313" key="5">
    <source>
        <dbReference type="EMBL" id="KAF5203568.1"/>
    </source>
</evidence>
<dbReference type="InterPro" id="IPR036186">
    <property type="entry name" value="Serpin_sf"/>
</dbReference>
<dbReference type="OrthoDB" id="1063785at2759"/>
<sequence>MTEGNSSESDGAKTKSKRPMSSTNAPFSCIRIVKDLSKEAKENNFVYSPCSIQLAMSLVANGSNGSTLSELLTFLEAKDLNHLNSVAEDLVNTLTESSEEGQQILTFVGGVWIDESLHLNPTFKSIAESIYKGQAEAVDFENKAAEVVNELNRWAEGATNGLIKSVLPQGSLDETSRLVLANALYFKGKWTEEFLKRNELRTFYLLNGNSVKVPFMTNTKNQYIEIFDDFKVLRLPYKRNSDEKAVLSMYVILPDKRDGLQPLLEKVGDDPLFLEKHVYPGTRAAIMRDFLVSKFEITHEIEASNILQNIGLKLPFSDRAEFAEMLQKSQHAIRLQVSTVHHKSRIEVNEIGTEAAACTLATMRKCCAVVKMPFHVDFVADHPFLFIIRDDISGMVLFMGNVVNPLLK</sequence>
<evidence type="ECO:0000256" key="1">
    <source>
        <dbReference type="ARBA" id="ARBA00009500"/>
    </source>
</evidence>
<evidence type="ECO:0000256" key="3">
    <source>
        <dbReference type="SAM" id="MobiDB-lite"/>
    </source>
</evidence>
<dbReference type="Pfam" id="PF00079">
    <property type="entry name" value="Serpin"/>
    <property type="match status" value="1"/>
</dbReference>
<dbReference type="GO" id="GO:0004867">
    <property type="term" value="F:serine-type endopeptidase inhibitor activity"/>
    <property type="evidence" value="ECO:0007669"/>
    <property type="project" value="InterPro"/>
</dbReference>
<keyword evidence="6" id="KW-1185">Reference proteome</keyword>
<accession>A0A7J6X436</accession>
<gene>
    <name evidence="5" type="ORF">FRX31_006847</name>
</gene>
<dbReference type="Proteomes" id="UP000554482">
    <property type="component" value="Unassembled WGS sequence"/>
</dbReference>
<dbReference type="InterPro" id="IPR042185">
    <property type="entry name" value="Serpin_sf_2"/>
</dbReference>
<dbReference type="PANTHER" id="PTHR11461">
    <property type="entry name" value="SERINE PROTEASE INHIBITOR, SERPIN"/>
    <property type="match status" value="1"/>
</dbReference>
<dbReference type="GO" id="GO:0005615">
    <property type="term" value="C:extracellular space"/>
    <property type="evidence" value="ECO:0007669"/>
    <property type="project" value="InterPro"/>
</dbReference>
<dbReference type="InterPro" id="IPR000215">
    <property type="entry name" value="Serpin_fam"/>
</dbReference>
<feature type="domain" description="Serpin" evidence="4">
    <location>
        <begin position="30"/>
        <end position="405"/>
    </location>
</feature>
<evidence type="ECO:0000259" key="4">
    <source>
        <dbReference type="SMART" id="SM00093"/>
    </source>
</evidence>
<evidence type="ECO:0000256" key="2">
    <source>
        <dbReference type="RuleBase" id="RU000411"/>
    </source>
</evidence>
<name>A0A7J6X436_THATH</name>
<proteinExistence type="inferred from homology"/>
<reference evidence="5 6" key="1">
    <citation type="submission" date="2020-06" db="EMBL/GenBank/DDBJ databases">
        <title>Transcriptomic and genomic resources for Thalictrum thalictroides and T. hernandezii: Facilitating candidate gene discovery in an emerging model plant lineage.</title>
        <authorList>
            <person name="Arias T."/>
            <person name="Riano-Pachon D.M."/>
            <person name="Di Stilio V.S."/>
        </authorList>
    </citation>
    <scope>NUCLEOTIDE SEQUENCE [LARGE SCALE GENOMIC DNA]</scope>
    <source>
        <strain evidence="6">cv. WT478/WT964</strain>
        <tissue evidence="5">Leaves</tissue>
    </source>
</reference>
<dbReference type="InterPro" id="IPR023795">
    <property type="entry name" value="Serpin_CS"/>
</dbReference>
<dbReference type="CDD" id="cd02043">
    <property type="entry name" value="serpinP_plants"/>
    <property type="match status" value="1"/>
</dbReference>
<feature type="region of interest" description="Disordered" evidence="3">
    <location>
        <begin position="1"/>
        <end position="23"/>
    </location>
</feature>
<dbReference type="Gene3D" id="3.30.497.10">
    <property type="entry name" value="Antithrombin, subunit I, domain 2"/>
    <property type="match status" value="1"/>
</dbReference>
<evidence type="ECO:0000313" key="6">
    <source>
        <dbReference type="Proteomes" id="UP000554482"/>
    </source>
</evidence>
<protein>
    <submittedName>
        <fullName evidence="5">Serpin-z1c</fullName>
    </submittedName>
</protein>
<dbReference type="PANTHER" id="PTHR11461:SF211">
    <property type="entry name" value="GH10112P-RELATED"/>
    <property type="match status" value="1"/>
</dbReference>
<dbReference type="InterPro" id="IPR023796">
    <property type="entry name" value="Serpin_dom"/>
</dbReference>
<dbReference type="SUPFAM" id="SSF56574">
    <property type="entry name" value="Serpins"/>
    <property type="match status" value="1"/>
</dbReference>
<comment type="similarity">
    <text evidence="1 2">Belongs to the serpin family.</text>
</comment>
<dbReference type="Gene3D" id="2.30.39.10">
    <property type="entry name" value="Alpha-1-antitrypsin, domain 1"/>
    <property type="match status" value="1"/>
</dbReference>
<comment type="caution">
    <text evidence="5">The sequence shown here is derived from an EMBL/GenBank/DDBJ whole genome shotgun (WGS) entry which is preliminary data.</text>
</comment>
<organism evidence="5 6">
    <name type="scientific">Thalictrum thalictroides</name>
    <name type="common">Rue-anemone</name>
    <name type="synonym">Anemone thalictroides</name>
    <dbReference type="NCBI Taxonomy" id="46969"/>
    <lineage>
        <taxon>Eukaryota</taxon>
        <taxon>Viridiplantae</taxon>
        <taxon>Streptophyta</taxon>
        <taxon>Embryophyta</taxon>
        <taxon>Tracheophyta</taxon>
        <taxon>Spermatophyta</taxon>
        <taxon>Magnoliopsida</taxon>
        <taxon>Ranunculales</taxon>
        <taxon>Ranunculaceae</taxon>
        <taxon>Thalictroideae</taxon>
        <taxon>Thalictrum</taxon>
    </lineage>
</organism>
<dbReference type="PROSITE" id="PS00284">
    <property type="entry name" value="SERPIN"/>
    <property type="match status" value="1"/>
</dbReference>
<dbReference type="SMART" id="SM00093">
    <property type="entry name" value="SERPIN"/>
    <property type="match status" value="1"/>
</dbReference>
<dbReference type="EMBL" id="JABWDY010006616">
    <property type="protein sequence ID" value="KAF5203568.1"/>
    <property type="molecule type" value="Genomic_DNA"/>
</dbReference>
<dbReference type="AlphaFoldDB" id="A0A7J6X436"/>